<name>A0ABP0ZP32_9ASCO</name>
<dbReference type="PANTHER" id="PTHR12780">
    <property type="entry name" value="RNA POLYMERASE III DNA DIRECTED , 39KD SUBUNIT-RELATED"/>
    <property type="match status" value="1"/>
</dbReference>
<keyword evidence="5 6" id="KW-0539">Nucleus</keyword>
<protein>
    <recommendedName>
        <fullName evidence="6">DNA-directed RNA polymerase III subunit RPC6</fullName>
        <shortName evidence="6">RNA polymerase III subunit C6</shortName>
    </recommendedName>
</protein>
<gene>
    <name evidence="7" type="ORF">LODBEIA_P41350</name>
</gene>
<evidence type="ECO:0000256" key="4">
    <source>
        <dbReference type="ARBA" id="ARBA00023163"/>
    </source>
</evidence>
<proteinExistence type="inferred from homology"/>
<accession>A0ABP0ZP32</accession>
<dbReference type="InterPro" id="IPR007832">
    <property type="entry name" value="RNA_pol_Rpc34"/>
</dbReference>
<dbReference type="GeneID" id="92209331"/>
<dbReference type="InterPro" id="IPR036390">
    <property type="entry name" value="WH_DNA-bd_sf"/>
</dbReference>
<dbReference type="RefSeq" id="XP_066831073.1">
    <property type="nucleotide sequence ID" value="XM_066974323.1"/>
</dbReference>
<reference evidence="7 8" key="1">
    <citation type="submission" date="2024-03" db="EMBL/GenBank/DDBJ databases">
        <authorList>
            <person name="Brejova B."/>
        </authorList>
    </citation>
    <scope>NUCLEOTIDE SEQUENCE [LARGE SCALE GENOMIC DNA]</scope>
    <source>
        <strain evidence="7 8">CBS 14171</strain>
    </source>
</reference>
<dbReference type="Gene3D" id="1.10.10.10">
    <property type="entry name" value="Winged helix-like DNA-binding domain superfamily/Winged helix DNA-binding domain"/>
    <property type="match status" value="1"/>
</dbReference>
<evidence type="ECO:0000256" key="3">
    <source>
        <dbReference type="ARBA" id="ARBA00022478"/>
    </source>
</evidence>
<comment type="subcellular location">
    <subcellularLocation>
        <location evidence="1 6">Nucleus</location>
    </subcellularLocation>
</comment>
<keyword evidence="3 6" id="KW-0240">DNA-directed RNA polymerase</keyword>
<keyword evidence="4 6" id="KW-0804">Transcription</keyword>
<dbReference type="EMBL" id="OZ022409">
    <property type="protein sequence ID" value="CAK9440035.1"/>
    <property type="molecule type" value="Genomic_DNA"/>
</dbReference>
<evidence type="ECO:0000256" key="5">
    <source>
        <dbReference type="ARBA" id="ARBA00023242"/>
    </source>
</evidence>
<dbReference type="InterPro" id="IPR016049">
    <property type="entry name" value="RNA_pol_Rpc34-like"/>
</dbReference>
<comment type="similarity">
    <text evidence="2 6">Belongs to the eukaryotic RPC34/RPC39 RNA polymerase subunit family.</text>
</comment>
<dbReference type="InterPro" id="IPR036388">
    <property type="entry name" value="WH-like_DNA-bd_sf"/>
</dbReference>
<organism evidence="7 8">
    <name type="scientific">Lodderomyces beijingensis</name>
    <dbReference type="NCBI Taxonomy" id="1775926"/>
    <lineage>
        <taxon>Eukaryota</taxon>
        <taxon>Fungi</taxon>
        <taxon>Dikarya</taxon>
        <taxon>Ascomycota</taxon>
        <taxon>Saccharomycotina</taxon>
        <taxon>Pichiomycetes</taxon>
        <taxon>Debaryomycetaceae</taxon>
        <taxon>Candida/Lodderomyces clade</taxon>
        <taxon>Lodderomyces</taxon>
    </lineage>
</organism>
<evidence type="ECO:0000256" key="1">
    <source>
        <dbReference type="ARBA" id="ARBA00004123"/>
    </source>
</evidence>
<dbReference type="SUPFAM" id="SSF46785">
    <property type="entry name" value="Winged helix' DNA-binding domain"/>
    <property type="match status" value="1"/>
</dbReference>
<comment type="function">
    <text evidence="6">DNA-dependent RNA polymerase catalyzes the transcription of DNA into RNA using the four ribonucleoside triphosphates as substrates. Specific peripheric component of RNA polymerase III which synthesizes small RNAs, such as 5S rRNA and tRNAs.</text>
</comment>
<evidence type="ECO:0000256" key="2">
    <source>
        <dbReference type="ARBA" id="ARBA00011038"/>
    </source>
</evidence>
<sequence length="316" mass="36458">MSTQAEKAQMLITRMRELPSSKIFSQEECSHLVPTDSPHDLLQLLQDLLASNQVKLIKKGDELHFQAVSQDYARIISQMTPDEQMIYSHIASSNREGIWTKTLKAKTNLHQHIVTKCLKNLENQRFIKSIKSVKYPTRKIYMLYNLQPSLEVTGGAWFTDSELDTEFIDTVSMIIWRFIYSATFPKEESNALQSSYDARSPGANMDQIMQFLSSSNVLQVELELNDVQSLCNLLVFDDKIEQVGHDEHGELYKCTRQSLSERGYIKAVEELRGVIPEASFEYLERTKGYNLFDFNLGKVNYEEEADFVYMDSFLNN</sequence>
<dbReference type="Proteomes" id="UP001497383">
    <property type="component" value="Chromosome 5"/>
</dbReference>
<dbReference type="Pfam" id="PF05158">
    <property type="entry name" value="RNA_pol_Rpc34"/>
    <property type="match status" value="1"/>
</dbReference>
<evidence type="ECO:0000313" key="7">
    <source>
        <dbReference type="EMBL" id="CAK9440035.1"/>
    </source>
</evidence>
<evidence type="ECO:0000313" key="8">
    <source>
        <dbReference type="Proteomes" id="UP001497383"/>
    </source>
</evidence>
<evidence type="ECO:0000256" key="6">
    <source>
        <dbReference type="PIRNR" id="PIRNR028763"/>
    </source>
</evidence>
<keyword evidence="8" id="KW-1185">Reference proteome</keyword>
<dbReference type="PIRSF" id="PIRSF028763">
    <property type="entry name" value="RNA_pol_Rpc34"/>
    <property type="match status" value="1"/>
</dbReference>